<reference evidence="3" key="1">
    <citation type="submission" date="2024-06" db="EMBL/GenBank/DDBJ databases">
        <authorList>
            <person name="Chang H.C."/>
            <person name="Mun S.Y."/>
        </authorList>
    </citation>
    <scope>NUCLEOTIDE SEQUENCE [LARGE SCALE GENOMIC DNA]</scope>
    <source>
        <strain evidence="3">KT1</strain>
    </source>
</reference>
<keyword evidence="3" id="KW-1185">Reference proteome</keyword>
<proteinExistence type="predicted"/>
<evidence type="ECO:0000313" key="3">
    <source>
        <dbReference type="Proteomes" id="UP001302696"/>
    </source>
</evidence>
<evidence type="ECO:0000313" key="2">
    <source>
        <dbReference type="EMBL" id="WPC21142.1"/>
    </source>
</evidence>
<name>A0ABZ0Q2H0_9LACO</name>
<keyword evidence="1" id="KW-0732">Signal</keyword>
<feature type="chain" id="PRO_5046527579" description="YtxH domain-containing protein" evidence="1">
    <location>
        <begin position="21"/>
        <end position="127"/>
    </location>
</feature>
<feature type="signal peptide" evidence="1">
    <location>
        <begin position="1"/>
        <end position="20"/>
    </location>
</feature>
<organism evidence="2 3">
    <name type="scientific">Pediococcus inopinatus</name>
    <dbReference type="NCBI Taxonomy" id="114090"/>
    <lineage>
        <taxon>Bacteria</taxon>
        <taxon>Bacillati</taxon>
        <taxon>Bacillota</taxon>
        <taxon>Bacilli</taxon>
        <taxon>Lactobacillales</taxon>
        <taxon>Lactobacillaceae</taxon>
        <taxon>Pediococcus</taxon>
    </lineage>
</organism>
<gene>
    <name evidence="2" type="ORF">N6G96_07615</name>
</gene>
<accession>A0ABZ0Q2H0</accession>
<dbReference type="EMBL" id="CP104778">
    <property type="protein sequence ID" value="WPC21142.1"/>
    <property type="molecule type" value="Genomic_DNA"/>
</dbReference>
<dbReference type="Proteomes" id="UP001302696">
    <property type="component" value="Chromosome"/>
</dbReference>
<evidence type="ECO:0008006" key="4">
    <source>
        <dbReference type="Google" id="ProtNLM"/>
    </source>
</evidence>
<sequence>MGKAKFLLGALLGGSAAVYATLKLTGTTKEDLIEGAQEKVNQFRADNNLEGDDWESELKDRIFDSAADLKEKVLEGKSDLFESASDSFQASTDELRDELDQEDDIFVDGDGAYEAPTEVFMPHADSK</sequence>
<evidence type="ECO:0000256" key="1">
    <source>
        <dbReference type="SAM" id="SignalP"/>
    </source>
</evidence>
<protein>
    <recommendedName>
        <fullName evidence="4">YtxH domain-containing protein</fullName>
    </recommendedName>
</protein>
<dbReference type="RefSeq" id="WP_057774891.1">
    <property type="nucleotide sequence ID" value="NZ_BBIM01000033.1"/>
</dbReference>